<dbReference type="EMBL" id="CALNXI010000179">
    <property type="protein sequence ID" value="CAH3021357.1"/>
    <property type="molecule type" value="Genomic_DNA"/>
</dbReference>
<dbReference type="PANTHER" id="PTHR46730">
    <property type="entry name" value="POLYCYSTIN-1"/>
    <property type="match status" value="1"/>
</dbReference>
<reference evidence="7 8" key="1">
    <citation type="submission" date="2022-05" db="EMBL/GenBank/DDBJ databases">
        <authorList>
            <consortium name="Genoscope - CEA"/>
            <person name="William W."/>
        </authorList>
    </citation>
    <scope>NUCLEOTIDE SEQUENCE [LARGE SCALE GENOMIC DNA]</scope>
</reference>
<feature type="domain" description="PKD/REJ-like" evidence="6">
    <location>
        <begin position="73"/>
        <end position="207"/>
    </location>
</feature>
<evidence type="ECO:0000256" key="5">
    <source>
        <dbReference type="ARBA" id="ARBA00023136"/>
    </source>
</evidence>
<keyword evidence="3" id="KW-0677">Repeat</keyword>
<evidence type="ECO:0000313" key="7">
    <source>
        <dbReference type="EMBL" id="CAH3021357.1"/>
    </source>
</evidence>
<accession>A0ABN8M1G9</accession>
<dbReference type="InterPro" id="IPR002859">
    <property type="entry name" value="PKD/REJ-like"/>
</dbReference>
<protein>
    <recommendedName>
        <fullName evidence="6">PKD/REJ-like domain-containing protein</fullName>
    </recommendedName>
</protein>
<evidence type="ECO:0000259" key="6">
    <source>
        <dbReference type="Pfam" id="PF02010"/>
    </source>
</evidence>
<keyword evidence="5" id="KW-0472">Membrane</keyword>
<feature type="non-terminal residue" evidence="7">
    <location>
        <position position="269"/>
    </location>
</feature>
<evidence type="ECO:0000256" key="4">
    <source>
        <dbReference type="ARBA" id="ARBA00022989"/>
    </source>
</evidence>
<evidence type="ECO:0000256" key="3">
    <source>
        <dbReference type="ARBA" id="ARBA00022737"/>
    </source>
</evidence>
<keyword evidence="2" id="KW-0812">Transmembrane</keyword>
<dbReference type="Proteomes" id="UP001159427">
    <property type="component" value="Unassembled WGS sequence"/>
</dbReference>
<comment type="caution">
    <text evidence="7">The sequence shown here is derived from an EMBL/GenBank/DDBJ whole genome shotgun (WGS) entry which is preliminary data.</text>
</comment>
<evidence type="ECO:0000313" key="8">
    <source>
        <dbReference type="Proteomes" id="UP001159427"/>
    </source>
</evidence>
<gene>
    <name evidence="7" type="ORF">PEVE_00010997</name>
</gene>
<dbReference type="PANTHER" id="PTHR46730:SF1">
    <property type="entry name" value="PLAT DOMAIN-CONTAINING PROTEIN"/>
    <property type="match status" value="1"/>
</dbReference>
<keyword evidence="4" id="KW-1133">Transmembrane helix</keyword>
<sequence>MITWKIREYETVYKGRHWETIIQKSPPLNSFVLNKLSWSTAVTYARDISFKVKATIKIKERYGIIDEDHTEAFHMNSPPIQLENANGGCFVEPEEGFAVETTFNITCLGWQDEDIPLTYEFVYNTSVGVVINAPITGIGVNRLSTTLPVGDRLQDFEFPVDVHVKDSYGDITVKRVTVKVQPKNSEDVNKTLYRIAYKKPNRLNYLITIRKYTKACDLAISVLSVLEALEVNKTIKSHLNPNILEETRRVEISSNELLSKVSIILAMAT</sequence>
<organism evidence="7 8">
    <name type="scientific">Porites evermanni</name>
    <dbReference type="NCBI Taxonomy" id="104178"/>
    <lineage>
        <taxon>Eukaryota</taxon>
        <taxon>Metazoa</taxon>
        <taxon>Cnidaria</taxon>
        <taxon>Anthozoa</taxon>
        <taxon>Hexacorallia</taxon>
        <taxon>Scleractinia</taxon>
        <taxon>Fungiina</taxon>
        <taxon>Poritidae</taxon>
        <taxon>Porites</taxon>
    </lineage>
</organism>
<evidence type="ECO:0000256" key="2">
    <source>
        <dbReference type="ARBA" id="ARBA00022692"/>
    </source>
</evidence>
<proteinExistence type="predicted"/>
<evidence type="ECO:0000256" key="1">
    <source>
        <dbReference type="ARBA" id="ARBA00004370"/>
    </source>
</evidence>
<comment type="subcellular location">
    <subcellularLocation>
        <location evidence="1">Membrane</location>
    </subcellularLocation>
</comment>
<keyword evidence="8" id="KW-1185">Reference proteome</keyword>
<dbReference type="Pfam" id="PF02010">
    <property type="entry name" value="REJ"/>
    <property type="match status" value="1"/>
</dbReference>
<name>A0ABN8M1G9_9CNID</name>